<dbReference type="PANTHER" id="PTHR10658">
    <property type="entry name" value="PHOSPHATIDYLINOSITOL TRANSFER PROTEIN"/>
    <property type="match status" value="1"/>
</dbReference>
<dbReference type="PANTHER" id="PTHR10658:SF81">
    <property type="entry name" value="PROTEIN RETINAL DEGENERATION B"/>
    <property type="match status" value="1"/>
</dbReference>
<dbReference type="AlphaFoldDB" id="A0ABD2PLH7"/>
<gene>
    <name evidence="1" type="ORF">Ciccas_013092</name>
</gene>
<proteinExistence type="predicted"/>
<dbReference type="EMBL" id="JBJKFK010005334">
    <property type="protein sequence ID" value="KAL3308378.1"/>
    <property type="molecule type" value="Genomic_DNA"/>
</dbReference>
<organism evidence="1 2">
    <name type="scientific">Cichlidogyrus casuarinus</name>
    <dbReference type="NCBI Taxonomy" id="1844966"/>
    <lineage>
        <taxon>Eukaryota</taxon>
        <taxon>Metazoa</taxon>
        <taxon>Spiralia</taxon>
        <taxon>Lophotrochozoa</taxon>
        <taxon>Platyhelminthes</taxon>
        <taxon>Monogenea</taxon>
        <taxon>Monopisthocotylea</taxon>
        <taxon>Dactylogyridea</taxon>
        <taxon>Ancyrocephalidae</taxon>
        <taxon>Cichlidogyrus</taxon>
    </lineage>
</organism>
<protein>
    <submittedName>
        <fullName evidence="1">Uncharacterized protein</fullName>
    </submittedName>
</protein>
<accession>A0ABD2PLH7</accession>
<evidence type="ECO:0000313" key="1">
    <source>
        <dbReference type="EMBL" id="KAL3308378.1"/>
    </source>
</evidence>
<name>A0ABD2PLH7_9PLAT</name>
<reference evidence="1 2" key="1">
    <citation type="submission" date="2024-11" db="EMBL/GenBank/DDBJ databases">
        <title>Adaptive evolution of stress response genes in parasites aligns with host niche diversity.</title>
        <authorList>
            <person name="Hahn C."/>
            <person name="Resl P."/>
        </authorList>
    </citation>
    <scope>NUCLEOTIDE SEQUENCE [LARGE SCALE GENOMIC DNA]</scope>
    <source>
        <strain evidence="1">EGGRZ-B1_66</strain>
        <tissue evidence="1">Body</tissue>
    </source>
</reference>
<comment type="caution">
    <text evidence="1">The sequence shown here is derived from an EMBL/GenBank/DDBJ whole genome shotgun (WGS) entry which is preliminary data.</text>
</comment>
<sequence>VSVYIQRMKSTAVSAGADGSTSNTPPDSPADEVPWSFVGNTYTDQRGHVSFEFAPENQAQIGIHLVKLQPKNDASQSIYLTLSVVAPGTECVVFSIDGSFLAGPSLRGRVKLKVHCAYGSSKDVPIYKTLGLTVSNIFTIGSTSSSKMRMTTRIRHYNNHLNALMNSDLGGLVRPACAVNNVLTVTSKAPFTLTFKRTNERQIEMY</sequence>
<evidence type="ECO:0000313" key="2">
    <source>
        <dbReference type="Proteomes" id="UP001626550"/>
    </source>
</evidence>
<dbReference type="Proteomes" id="UP001626550">
    <property type="component" value="Unassembled WGS sequence"/>
</dbReference>
<dbReference type="InterPro" id="IPR001666">
    <property type="entry name" value="PI_transfer"/>
</dbReference>
<keyword evidence="2" id="KW-1185">Reference proteome</keyword>
<feature type="non-terminal residue" evidence="1">
    <location>
        <position position="1"/>
    </location>
</feature>
<dbReference type="Pfam" id="PF24694">
    <property type="entry name" value="LNS2_PITM1-3"/>
    <property type="match status" value="1"/>
</dbReference>